<organism evidence="1 2">
    <name type="scientific">Solea senegalensis</name>
    <name type="common">Senegalese sole</name>
    <dbReference type="NCBI Taxonomy" id="28829"/>
    <lineage>
        <taxon>Eukaryota</taxon>
        <taxon>Metazoa</taxon>
        <taxon>Chordata</taxon>
        <taxon>Craniata</taxon>
        <taxon>Vertebrata</taxon>
        <taxon>Euteleostomi</taxon>
        <taxon>Actinopterygii</taxon>
        <taxon>Neopterygii</taxon>
        <taxon>Teleostei</taxon>
        <taxon>Neoteleostei</taxon>
        <taxon>Acanthomorphata</taxon>
        <taxon>Carangaria</taxon>
        <taxon>Pleuronectiformes</taxon>
        <taxon>Pleuronectoidei</taxon>
        <taxon>Soleidae</taxon>
        <taxon>Solea</taxon>
    </lineage>
</organism>
<reference evidence="1 2" key="1">
    <citation type="journal article" date="2021" name="Sci. Rep.">
        <title>Chromosome anchoring in Senegalese sole (Solea senegalensis) reveals sex-associated markers and genome rearrangements in flatfish.</title>
        <authorList>
            <person name="Guerrero-Cozar I."/>
            <person name="Gomez-Garrido J."/>
            <person name="Berbel C."/>
            <person name="Martinez-Blanch J.F."/>
            <person name="Alioto T."/>
            <person name="Claros M.G."/>
            <person name="Gagnaire P.A."/>
            <person name="Manchado M."/>
        </authorList>
    </citation>
    <scope>NUCLEOTIDE SEQUENCE [LARGE SCALE GENOMIC DNA]</scope>
    <source>
        <strain evidence="1">Sse05_10M</strain>
    </source>
</reference>
<dbReference type="AlphaFoldDB" id="A0AAV6Q628"/>
<comment type="caution">
    <text evidence="1">The sequence shown here is derived from an EMBL/GenBank/DDBJ whole genome shotgun (WGS) entry which is preliminary data.</text>
</comment>
<dbReference type="EMBL" id="JAGKHQ010000018">
    <property type="protein sequence ID" value="KAG7485255.1"/>
    <property type="molecule type" value="Genomic_DNA"/>
</dbReference>
<evidence type="ECO:0000313" key="1">
    <source>
        <dbReference type="EMBL" id="KAG7485255.1"/>
    </source>
</evidence>
<gene>
    <name evidence="1" type="ORF">JOB18_006383</name>
</gene>
<proteinExistence type="predicted"/>
<dbReference type="Proteomes" id="UP000693946">
    <property type="component" value="Linkage Group LG6"/>
</dbReference>
<sequence>MVERILENQKPLRDALALHATNVTVATTARLDNMKKFGDGEDCRATFYMTPHIKLSLSLHSNTC</sequence>
<name>A0AAV6Q628_SOLSE</name>
<protein>
    <submittedName>
        <fullName evidence="1">Uncharacterized protein</fullName>
    </submittedName>
</protein>
<evidence type="ECO:0000313" key="2">
    <source>
        <dbReference type="Proteomes" id="UP000693946"/>
    </source>
</evidence>
<accession>A0AAV6Q628</accession>
<keyword evidence="2" id="KW-1185">Reference proteome</keyword>